<evidence type="ECO:0000313" key="10">
    <source>
        <dbReference type="EMBL" id="KAB2330438.1"/>
    </source>
</evidence>
<keyword evidence="11" id="KW-1185">Reference proteome</keyword>
<feature type="binding site" description="axial binding residue" evidence="8">
    <location>
        <position position="137"/>
    </location>
    <ligand>
        <name>heme</name>
        <dbReference type="ChEBI" id="CHEBI:30413"/>
    </ligand>
    <ligandPart>
        <name>Fe</name>
        <dbReference type="ChEBI" id="CHEBI:18248"/>
    </ligandPart>
</feature>
<dbReference type="InterPro" id="IPR034804">
    <property type="entry name" value="SQR/QFR_C/D"/>
</dbReference>
<dbReference type="EMBL" id="WBOS01000014">
    <property type="protein sequence ID" value="KAB2330438.1"/>
    <property type="molecule type" value="Genomic_DNA"/>
</dbReference>
<gene>
    <name evidence="10" type="ORF">F7731_19890</name>
</gene>
<dbReference type="InterPro" id="IPR039023">
    <property type="entry name" value="SdhC_prok"/>
</dbReference>
<evidence type="ECO:0000256" key="9">
    <source>
        <dbReference type="SAM" id="Phobius"/>
    </source>
</evidence>
<keyword evidence="5 9" id="KW-1133">Transmembrane helix</keyword>
<dbReference type="GO" id="GO:0016020">
    <property type="term" value="C:membrane"/>
    <property type="evidence" value="ECO:0007669"/>
    <property type="project" value="UniProtKB-SubCell"/>
</dbReference>
<dbReference type="PIRSF" id="PIRSF000170">
    <property type="entry name" value="Succ_dh_cyt_b558"/>
    <property type="match status" value="1"/>
</dbReference>
<keyword evidence="7 9" id="KW-0472">Membrane</keyword>
<keyword evidence="4 8" id="KW-0479">Metal-binding</keyword>
<name>A0A6L3V063_9BACI</name>
<evidence type="ECO:0000313" key="11">
    <source>
        <dbReference type="Proteomes" id="UP000481030"/>
    </source>
</evidence>
<dbReference type="Pfam" id="PF01127">
    <property type="entry name" value="Sdh_cyt"/>
    <property type="match status" value="1"/>
</dbReference>
<sequence length="228" mass="25315">MDVGGKEGRAVQTNTVGPLIQSRPSNKRGKFVLSRLHSLAGLIPLGLFLIQHLMGNALAIQGSERFNEHVQFMTSLPFLLVLEIVFIALPLLFHAVYGIYLSFISKPNAHVYKYGRNISFLLQRITGVITFIFVIYHVWALRIGPALKGTEVNFQLVSEHLSNPFIFVFYLAGVLSTVYHFSNGISTAFITWGITIGPASQKTVRRICSGVFVILAVMSVWSLLSFVS</sequence>
<dbReference type="OrthoDB" id="9789209at2"/>
<comment type="subcellular location">
    <subcellularLocation>
        <location evidence="1">Membrane</location>
    </subcellularLocation>
</comment>
<evidence type="ECO:0000256" key="5">
    <source>
        <dbReference type="ARBA" id="ARBA00022989"/>
    </source>
</evidence>
<dbReference type="GO" id="GO:0046872">
    <property type="term" value="F:metal ion binding"/>
    <property type="evidence" value="ECO:0007669"/>
    <property type="project" value="UniProtKB-KW"/>
</dbReference>
<dbReference type="SUPFAM" id="SSF81343">
    <property type="entry name" value="Fumarate reductase respiratory complex transmembrane subunits"/>
    <property type="match status" value="1"/>
</dbReference>
<evidence type="ECO:0000256" key="6">
    <source>
        <dbReference type="ARBA" id="ARBA00023004"/>
    </source>
</evidence>
<organism evidence="10 11">
    <name type="scientific">Cytobacillus depressus</name>
    <dbReference type="NCBI Taxonomy" id="1602942"/>
    <lineage>
        <taxon>Bacteria</taxon>
        <taxon>Bacillati</taxon>
        <taxon>Bacillota</taxon>
        <taxon>Bacilli</taxon>
        <taxon>Bacillales</taxon>
        <taxon>Bacillaceae</taxon>
        <taxon>Cytobacillus</taxon>
    </lineage>
</organism>
<keyword evidence="6 8" id="KW-0408">Iron</keyword>
<keyword evidence="3 9" id="KW-0812">Transmembrane</keyword>
<feature type="transmembrane region" description="Helical" evidence="9">
    <location>
        <begin position="121"/>
        <end position="139"/>
    </location>
</feature>
<dbReference type="AlphaFoldDB" id="A0A6L3V063"/>
<dbReference type="Proteomes" id="UP000481030">
    <property type="component" value="Unassembled WGS sequence"/>
</dbReference>
<dbReference type="PANTHER" id="PTHR41910">
    <property type="entry name" value="SUCCINATE DEHYDROGENASE 2 MEMBRANE SUBUNIT SDHC"/>
    <property type="match status" value="1"/>
</dbReference>
<comment type="caution">
    <text evidence="10">The sequence shown here is derived from an EMBL/GenBank/DDBJ whole genome shotgun (WGS) entry which is preliminary data.</text>
</comment>
<keyword evidence="2 8" id="KW-0349">Heme</keyword>
<feature type="binding site" description="axial binding residue" evidence="8">
    <location>
        <position position="52"/>
    </location>
    <ligand>
        <name>heme</name>
        <dbReference type="ChEBI" id="CHEBI:30413"/>
    </ligand>
    <ligandPart>
        <name>Fe</name>
        <dbReference type="ChEBI" id="CHEBI:18248"/>
    </ligandPart>
</feature>
<evidence type="ECO:0000256" key="2">
    <source>
        <dbReference type="ARBA" id="ARBA00022617"/>
    </source>
</evidence>
<proteinExistence type="predicted"/>
<protein>
    <submittedName>
        <fullName evidence="10">Succinate dehydrogenase</fullName>
    </submittedName>
</protein>
<dbReference type="CDD" id="cd03497">
    <property type="entry name" value="SQR_TypeB_1_TM"/>
    <property type="match status" value="1"/>
</dbReference>
<dbReference type="Gene3D" id="1.20.1300.10">
    <property type="entry name" value="Fumarate reductase/succinate dehydrogenase, transmembrane subunit"/>
    <property type="match status" value="1"/>
</dbReference>
<feature type="transmembrane region" description="Helical" evidence="9">
    <location>
        <begin position="165"/>
        <end position="195"/>
    </location>
</feature>
<dbReference type="NCBIfam" id="TIGR02046">
    <property type="entry name" value="sdhC_b558_fam"/>
    <property type="match status" value="1"/>
</dbReference>
<feature type="transmembrane region" description="Helical" evidence="9">
    <location>
        <begin position="74"/>
        <end position="100"/>
    </location>
</feature>
<accession>A0A6L3V063</accession>
<dbReference type="InterPro" id="IPR016002">
    <property type="entry name" value="Succ_DH_cyt_b558_Firmicute"/>
</dbReference>
<evidence type="ECO:0000256" key="8">
    <source>
        <dbReference type="PIRSR" id="PIRSR000170-1"/>
    </source>
</evidence>
<evidence type="ECO:0000256" key="4">
    <source>
        <dbReference type="ARBA" id="ARBA00022723"/>
    </source>
</evidence>
<reference evidence="10 11" key="1">
    <citation type="journal article" date="2016" name="Antonie Van Leeuwenhoek">
        <title>Bacillus depressus sp. nov., isolated from soil of a sunflower field.</title>
        <authorList>
            <person name="Wei X."/>
            <person name="Xin D."/>
            <person name="Xin Y."/>
            <person name="Zhang H."/>
            <person name="Wang T."/>
            <person name="Zhang J."/>
        </authorList>
    </citation>
    <scope>NUCLEOTIDE SEQUENCE [LARGE SCALE GENOMIC DNA]</scope>
    <source>
        <strain evidence="10 11">BZ1</strain>
    </source>
</reference>
<dbReference type="InterPro" id="IPR011138">
    <property type="entry name" value="Cytochrome_b-558"/>
</dbReference>
<feature type="transmembrane region" description="Helical" evidence="9">
    <location>
        <begin position="32"/>
        <end position="54"/>
    </location>
</feature>
<evidence type="ECO:0000256" key="3">
    <source>
        <dbReference type="ARBA" id="ARBA00022692"/>
    </source>
</evidence>
<feature type="binding site" description="axial binding residue" evidence="8">
    <location>
        <position position="94"/>
    </location>
    <ligand>
        <name>heme</name>
        <dbReference type="ChEBI" id="CHEBI:30413"/>
    </ligand>
    <ligandPart>
        <name>Fe</name>
        <dbReference type="ChEBI" id="CHEBI:18248"/>
    </ligandPart>
</feature>
<feature type="transmembrane region" description="Helical" evidence="9">
    <location>
        <begin position="207"/>
        <end position="227"/>
    </location>
</feature>
<dbReference type="PANTHER" id="PTHR41910:SF1">
    <property type="entry name" value="SUCCINATE DEHYDROGENASE HYDROPHOBIC MEMBRANE ANCHOR SUBUNIT"/>
    <property type="match status" value="1"/>
</dbReference>
<dbReference type="InterPro" id="IPR000701">
    <property type="entry name" value="SuccDH_FuR_B_TM-su"/>
</dbReference>
<feature type="binding site" description="axial binding residue" evidence="8">
    <location>
        <position position="180"/>
    </location>
    <ligand>
        <name>heme</name>
        <dbReference type="ChEBI" id="CHEBI:30413"/>
    </ligand>
    <ligandPart>
        <name>Fe</name>
        <dbReference type="ChEBI" id="CHEBI:18248"/>
    </ligandPart>
</feature>
<evidence type="ECO:0000256" key="7">
    <source>
        <dbReference type="ARBA" id="ARBA00023136"/>
    </source>
</evidence>
<evidence type="ECO:0000256" key="1">
    <source>
        <dbReference type="ARBA" id="ARBA00004370"/>
    </source>
</evidence>